<evidence type="ECO:0000256" key="1">
    <source>
        <dbReference type="SAM" id="MobiDB-lite"/>
    </source>
</evidence>
<feature type="compositionally biased region" description="Low complexity" evidence="1">
    <location>
        <begin position="55"/>
        <end position="67"/>
    </location>
</feature>
<keyword evidence="2" id="KW-0812">Transmembrane</keyword>
<reference evidence="3 4" key="1">
    <citation type="submission" date="2011-08" db="EMBL/GenBank/DDBJ databases">
        <title>The Genome Sequence of Alistipes indistinctus YIT 12060.</title>
        <authorList>
            <consortium name="The Broad Institute Genome Sequencing Platform"/>
            <person name="Earl A."/>
            <person name="Ward D."/>
            <person name="Feldgarden M."/>
            <person name="Gevers D."/>
            <person name="Morotomi M."/>
            <person name="Young S.K."/>
            <person name="Zeng Q."/>
            <person name="Gargeya S."/>
            <person name="Fitzgerald M."/>
            <person name="Haas B."/>
            <person name="Abouelleil A."/>
            <person name="Alvarado L."/>
            <person name="Arachchi H.M."/>
            <person name="Berlin A."/>
            <person name="Brown A."/>
            <person name="Chapman S.B."/>
            <person name="Chen Z."/>
            <person name="Dunbar C."/>
            <person name="Freedman E."/>
            <person name="Gearin G."/>
            <person name="Gellesch M."/>
            <person name="Goldberg J."/>
            <person name="Griggs A."/>
            <person name="Gujja S."/>
            <person name="Heiman D."/>
            <person name="Howarth C."/>
            <person name="Larson L."/>
            <person name="Lui A."/>
            <person name="MacDonald P.J.P."/>
            <person name="Montmayeur A."/>
            <person name="Murphy C."/>
            <person name="Neiman D."/>
            <person name="Pearson M."/>
            <person name="Priest M."/>
            <person name="Roberts A."/>
            <person name="Saif S."/>
            <person name="Shea T."/>
            <person name="Shenoy N."/>
            <person name="Sisk P."/>
            <person name="Stolte C."/>
            <person name="Sykes S."/>
            <person name="Wortman J."/>
            <person name="Nusbaum C."/>
            <person name="Birren B."/>
        </authorList>
    </citation>
    <scope>NUCLEOTIDE SEQUENCE [LARGE SCALE GENOMIC DNA]</scope>
    <source>
        <strain evidence="3 4">YIT 12060</strain>
    </source>
</reference>
<feature type="region of interest" description="Disordered" evidence="1">
    <location>
        <begin position="372"/>
        <end position="433"/>
    </location>
</feature>
<dbReference type="RefSeq" id="WP_009132955.1">
    <property type="nucleotide sequence ID" value="NZ_CP102250.1"/>
</dbReference>
<dbReference type="OrthoDB" id="9807384at2"/>
<dbReference type="Proteomes" id="UP000006008">
    <property type="component" value="Unassembled WGS sequence"/>
</dbReference>
<comment type="caution">
    <text evidence="3">The sequence shown here is derived from an EMBL/GenBank/DDBJ whole genome shotgun (WGS) entry which is preliminary data.</text>
</comment>
<evidence type="ECO:0000313" key="4">
    <source>
        <dbReference type="Proteomes" id="UP000006008"/>
    </source>
</evidence>
<dbReference type="AlphaFoldDB" id="G5H5D9"/>
<dbReference type="HOGENOM" id="CLU_632587_0_0_10"/>
<gene>
    <name evidence="3" type="ORF">HMPREF9450_00149</name>
</gene>
<dbReference type="eggNOG" id="COG3088">
    <property type="taxonomic scope" value="Bacteria"/>
</dbReference>
<name>G5H5D9_9BACT</name>
<feature type="transmembrane region" description="Helical" evidence="2">
    <location>
        <begin position="221"/>
        <end position="243"/>
    </location>
</feature>
<dbReference type="EMBL" id="ADLD01000003">
    <property type="protein sequence ID" value="EHB93378.1"/>
    <property type="molecule type" value="Genomic_DNA"/>
</dbReference>
<keyword evidence="2" id="KW-1133">Transmembrane helix</keyword>
<evidence type="ECO:0000256" key="2">
    <source>
        <dbReference type="SAM" id="Phobius"/>
    </source>
</evidence>
<accession>G5H5D9</accession>
<proteinExistence type="predicted"/>
<organism evidence="3 4">
    <name type="scientific">Alistipes indistinctus YIT 12060</name>
    <dbReference type="NCBI Taxonomy" id="742725"/>
    <lineage>
        <taxon>Bacteria</taxon>
        <taxon>Pseudomonadati</taxon>
        <taxon>Bacteroidota</taxon>
        <taxon>Bacteroidia</taxon>
        <taxon>Bacteroidales</taxon>
        <taxon>Rikenellaceae</taxon>
        <taxon>Alistipes</taxon>
    </lineage>
</organism>
<evidence type="ECO:0000313" key="3">
    <source>
        <dbReference type="EMBL" id="EHB93378.1"/>
    </source>
</evidence>
<sequence length="433" mass="46527">MMQGIFWKYIRRCAVALLLAAGIFAVGLLSAKRTHGAAVQRTAALHGVEPVSGRSAAPAAGASGPAADDSTRGTAAADKAAGRNQPQVRAELSADTVLIGHRFKLRVEVTKDVMQMVAFPEFENGRLTDSLEILLEGPVDTVSREGRTEVLAREYLLTCFSPADYRLGRFPALYADKNLVDTIWSPDSLRVIVTAPPVDTASHTIYDIKAPLKVPLRFGEVSGYLLFGLIAALLIAVAVYVLLLKRGRGLLAALRGPADPPHVAAIKQLEKLHTQKLWQSGKSKQYYTGLTDILREYLAGRYNFQAMEMTSAEIIARIRELSVEERASKRLGSLLEVADFVKFAKYEPDAVQNEDAYQDAYYFVEETKQLPPELQPQQAGNDTPQGNVPGPTGTSGGLKPSGVPGAPDIPDTPGGAAAGGTSDEAGEGKEVRS</sequence>
<keyword evidence="2" id="KW-0472">Membrane</keyword>
<dbReference type="GeneID" id="92816575"/>
<protein>
    <submittedName>
        <fullName evidence="3">Uncharacterized protein</fullName>
    </submittedName>
</protein>
<feature type="region of interest" description="Disordered" evidence="1">
    <location>
        <begin position="54"/>
        <end position="86"/>
    </location>
</feature>
<keyword evidence="4" id="KW-1185">Reference proteome</keyword>
<feature type="compositionally biased region" description="Polar residues" evidence="1">
    <location>
        <begin position="375"/>
        <end position="386"/>
    </location>
</feature>
<feature type="compositionally biased region" description="Low complexity" evidence="1">
    <location>
        <begin position="404"/>
        <end position="421"/>
    </location>
</feature>
<dbReference type="STRING" id="742725.HMPREF9450_00149"/>
<dbReference type="PATRIC" id="fig|742725.3.peg.168"/>